<evidence type="ECO:0000256" key="5">
    <source>
        <dbReference type="ARBA" id="ARBA00022842"/>
    </source>
</evidence>
<evidence type="ECO:0000256" key="2">
    <source>
        <dbReference type="ARBA" id="ARBA00006706"/>
    </source>
</evidence>
<evidence type="ECO:0000256" key="3">
    <source>
        <dbReference type="ARBA" id="ARBA00022679"/>
    </source>
</evidence>
<evidence type="ECO:0000313" key="8">
    <source>
        <dbReference type="Proteomes" id="UP001140076"/>
    </source>
</evidence>
<dbReference type="RefSeq" id="WP_270073028.1">
    <property type="nucleotide sequence ID" value="NZ_JAJAQC010000026.1"/>
</dbReference>
<dbReference type="GO" id="GO:0008299">
    <property type="term" value="P:isoprenoid biosynthetic process"/>
    <property type="evidence" value="ECO:0007669"/>
    <property type="project" value="InterPro"/>
</dbReference>
<dbReference type="InterPro" id="IPR008949">
    <property type="entry name" value="Isoprenoid_synthase_dom_sf"/>
</dbReference>
<protein>
    <submittedName>
        <fullName evidence="7">Polyprenyl synthetase family protein</fullName>
    </submittedName>
</protein>
<dbReference type="SFLD" id="SFLDS00005">
    <property type="entry name" value="Isoprenoid_Synthase_Type_I"/>
    <property type="match status" value="1"/>
</dbReference>
<sequence>MSGAVPSDFLALPSIDAGLAKEVQEALDQVEKLLRESVAASDPLLTEAASHLLSAGGKRFRATLVLLASHFGDPTVPDLTRAAAVVELTHVATLYHDDVMDEAELRRGEPSANQRWGNSVAILTGDYVFARASEILADLGTEAVRMQARTFGRLVQGQILETSGPREGTDPLEHYLRVISDKTASLIASSAEFGATFAGAGPEITGTITRACDALGMAFQLADDILDVAGDPSESGKVPGTDLREGVLTLPMLYARRAARAGDTGSARLDSLLGRPLSDAETEEALGLLRAHPAMDDARATTREWAERARAELAGLPEGAPRDAFEALCDYVVRRSG</sequence>
<gene>
    <name evidence="7" type="ORF">LG943_15730</name>
</gene>
<dbReference type="PANTHER" id="PTHR12001">
    <property type="entry name" value="GERANYLGERANYL PYROPHOSPHATE SYNTHASE"/>
    <property type="match status" value="1"/>
</dbReference>
<dbReference type="GO" id="GO:0004659">
    <property type="term" value="F:prenyltransferase activity"/>
    <property type="evidence" value="ECO:0007669"/>
    <property type="project" value="InterPro"/>
</dbReference>
<comment type="caution">
    <text evidence="7">The sequence shown here is derived from an EMBL/GenBank/DDBJ whole genome shotgun (WGS) entry which is preliminary data.</text>
</comment>
<evidence type="ECO:0000256" key="4">
    <source>
        <dbReference type="ARBA" id="ARBA00022723"/>
    </source>
</evidence>
<keyword evidence="3 6" id="KW-0808">Transferase</keyword>
<dbReference type="SFLD" id="SFLDG01017">
    <property type="entry name" value="Polyprenyl_Transferase_Like"/>
    <property type="match status" value="1"/>
</dbReference>
<name>A0A9X3SEC4_9ACTN</name>
<comment type="cofactor">
    <cofactor evidence="1">
        <name>Mg(2+)</name>
        <dbReference type="ChEBI" id="CHEBI:18420"/>
    </cofactor>
</comment>
<dbReference type="PANTHER" id="PTHR12001:SF69">
    <property type="entry name" value="ALL TRANS-POLYPRENYL-DIPHOSPHATE SYNTHASE PDSS1"/>
    <property type="match status" value="1"/>
</dbReference>
<keyword evidence="5" id="KW-0460">Magnesium</keyword>
<organism evidence="7 8">
    <name type="scientific">Streptomonospora mangrovi</name>
    <dbReference type="NCBI Taxonomy" id="2883123"/>
    <lineage>
        <taxon>Bacteria</taxon>
        <taxon>Bacillati</taxon>
        <taxon>Actinomycetota</taxon>
        <taxon>Actinomycetes</taxon>
        <taxon>Streptosporangiales</taxon>
        <taxon>Nocardiopsidaceae</taxon>
        <taxon>Streptomonospora</taxon>
    </lineage>
</organism>
<dbReference type="Proteomes" id="UP001140076">
    <property type="component" value="Unassembled WGS sequence"/>
</dbReference>
<dbReference type="EMBL" id="JAJAQC010000026">
    <property type="protein sequence ID" value="MDA0565753.1"/>
    <property type="molecule type" value="Genomic_DNA"/>
</dbReference>
<accession>A0A9X3SEC4</accession>
<dbReference type="CDD" id="cd00685">
    <property type="entry name" value="Trans_IPPS_HT"/>
    <property type="match status" value="1"/>
</dbReference>
<dbReference type="InterPro" id="IPR000092">
    <property type="entry name" value="Polyprenyl_synt"/>
</dbReference>
<dbReference type="AlphaFoldDB" id="A0A9X3SEC4"/>
<keyword evidence="8" id="KW-1185">Reference proteome</keyword>
<reference evidence="7" key="1">
    <citation type="submission" date="2021-10" db="EMBL/GenBank/DDBJ databases">
        <title>Streptomonospora sp. nov., isolated from mangrove soil.</title>
        <authorList>
            <person name="Chen X."/>
            <person name="Ge X."/>
            <person name="Liu W."/>
        </authorList>
    </citation>
    <scope>NUCLEOTIDE SEQUENCE</scope>
    <source>
        <strain evidence="7">S1-112</strain>
    </source>
</reference>
<comment type="similarity">
    <text evidence="2 6">Belongs to the FPP/GGPP synthase family.</text>
</comment>
<dbReference type="Pfam" id="PF00348">
    <property type="entry name" value="polyprenyl_synt"/>
    <property type="match status" value="1"/>
</dbReference>
<proteinExistence type="inferred from homology"/>
<dbReference type="PROSITE" id="PS00444">
    <property type="entry name" value="POLYPRENYL_SYNTHASE_2"/>
    <property type="match status" value="1"/>
</dbReference>
<dbReference type="GO" id="GO:0046872">
    <property type="term" value="F:metal ion binding"/>
    <property type="evidence" value="ECO:0007669"/>
    <property type="project" value="UniProtKB-KW"/>
</dbReference>
<dbReference type="InterPro" id="IPR033749">
    <property type="entry name" value="Polyprenyl_synt_CS"/>
</dbReference>
<dbReference type="SUPFAM" id="SSF48576">
    <property type="entry name" value="Terpenoid synthases"/>
    <property type="match status" value="1"/>
</dbReference>
<evidence type="ECO:0000313" key="7">
    <source>
        <dbReference type="EMBL" id="MDA0565753.1"/>
    </source>
</evidence>
<evidence type="ECO:0000256" key="1">
    <source>
        <dbReference type="ARBA" id="ARBA00001946"/>
    </source>
</evidence>
<keyword evidence="4" id="KW-0479">Metal-binding</keyword>
<evidence type="ECO:0000256" key="6">
    <source>
        <dbReference type="RuleBase" id="RU004466"/>
    </source>
</evidence>
<dbReference type="Gene3D" id="1.10.600.10">
    <property type="entry name" value="Farnesyl Diphosphate Synthase"/>
    <property type="match status" value="1"/>
</dbReference>